<protein>
    <submittedName>
        <fullName evidence="6">EF2KT methyltransferase</fullName>
    </submittedName>
</protein>
<dbReference type="AlphaFoldDB" id="A0A7K4YHI7"/>
<dbReference type="InterPro" id="IPR019410">
    <property type="entry name" value="Methyltransf_16"/>
</dbReference>
<feature type="domain" description="FAM86 N-terminal" evidence="5">
    <location>
        <begin position="10"/>
        <end position="95"/>
    </location>
</feature>
<accession>A0A7K4YHI7</accession>
<name>A0A7K4YHI7_BUCAB</name>
<dbReference type="SUPFAM" id="SSF53335">
    <property type="entry name" value="S-adenosyl-L-methionine-dependent methyltransferases"/>
    <property type="match status" value="1"/>
</dbReference>
<dbReference type="GO" id="GO:0032991">
    <property type="term" value="C:protein-containing complex"/>
    <property type="evidence" value="ECO:0007669"/>
    <property type="project" value="TreeGrafter"/>
</dbReference>
<feature type="non-terminal residue" evidence="6">
    <location>
        <position position="340"/>
    </location>
</feature>
<evidence type="ECO:0000256" key="1">
    <source>
        <dbReference type="ARBA" id="ARBA00005511"/>
    </source>
</evidence>
<evidence type="ECO:0000313" key="7">
    <source>
        <dbReference type="Proteomes" id="UP000551127"/>
    </source>
</evidence>
<keyword evidence="3 6" id="KW-0808">Transferase</keyword>
<evidence type="ECO:0000256" key="3">
    <source>
        <dbReference type="ARBA" id="ARBA00022679"/>
    </source>
</evidence>
<dbReference type="Proteomes" id="UP000551127">
    <property type="component" value="Unassembled WGS sequence"/>
</dbReference>
<proteinExistence type="inferred from homology"/>
<dbReference type="PANTHER" id="PTHR14614">
    <property type="entry name" value="HEPATOCELLULAR CARCINOMA-ASSOCIATED ANTIGEN"/>
    <property type="match status" value="1"/>
</dbReference>
<keyword evidence="7" id="KW-1185">Reference proteome</keyword>
<organism evidence="6 7">
    <name type="scientific">Bucorvus abyssinicus</name>
    <name type="common">Northern ground-hornbill</name>
    <name type="synonym">Abyssinian ground-hornbill</name>
    <dbReference type="NCBI Taxonomy" id="153643"/>
    <lineage>
        <taxon>Eukaryota</taxon>
        <taxon>Metazoa</taxon>
        <taxon>Chordata</taxon>
        <taxon>Craniata</taxon>
        <taxon>Vertebrata</taxon>
        <taxon>Euteleostomi</taxon>
        <taxon>Archelosauria</taxon>
        <taxon>Archosauria</taxon>
        <taxon>Dinosauria</taxon>
        <taxon>Saurischia</taxon>
        <taxon>Theropoda</taxon>
        <taxon>Coelurosauria</taxon>
        <taxon>Aves</taxon>
        <taxon>Neognathae</taxon>
        <taxon>Neoaves</taxon>
        <taxon>Telluraves</taxon>
        <taxon>Coraciimorphae</taxon>
        <taxon>Bucerotiformes</taxon>
        <taxon>Bucorvidae</taxon>
        <taxon>Bucorvus</taxon>
    </lineage>
</organism>
<dbReference type="EMBL" id="VYZL01001925">
    <property type="protein sequence ID" value="NWR58551.1"/>
    <property type="molecule type" value="Genomic_DNA"/>
</dbReference>
<dbReference type="InterPro" id="IPR029063">
    <property type="entry name" value="SAM-dependent_MTases_sf"/>
</dbReference>
<reference evidence="6 7" key="1">
    <citation type="submission" date="2019-09" db="EMBL/GenBank/DDBJ databases">
        <title>Bird 10,000 Genomes (B10K) Project - Family phase.</title>
        <authorList>
            <person name="Zhang G."/>
        </authorList>
    </citation>
    <scope>NUCLEOTIDE SEQUENCE [LARGE SCALE GENOMIC DNA]</scope>
    <source>
        <strain evidence="6">B10K-DU-012-80</strain>
    </source>
</reference>
<dbReference type="Pfam" id="PF14904">
    <property type="entry name" value="FAM86"/>
    <property type="match status" value="1"/>
</dbReference>
<dbReference type="OrthoDB" id="194386at2759"/>
<dbReference type="PANTHER" id="PTHR14614:SF130">
    <property type="entry name" value="PROTEIN-LYSINE N-METHYLTRANSFERASE EEF2KMT"/>
    <property type="match status" value="1"/>
</dbReference>
<dbReference type="Pfam" id="PF10294">
    <property type="entry name" value="Methyltransf_16"/>
    <property type="match status" value="2"/>
</dbReference>
<evidence type="ECO:0000313" key="6">
    <source>
        <dbReference type="EMBL" id="NWR58551.1"/>
    </source>
</evidence>
<keyword evidence="4" id="KW-0949">S-adenosyl-L-methionine</keyword>
<keyword evidence="2 6" id="KW-0489">Methyltransferase</keyword>
<dbReference type="GO" id="GO:0032259">
    <property type="term" value="P:methylation"/>
    <property type="evidence" value="ECO:0007669"/>
    <property type="project" value="UniProtKB-KW"/>
</dbReference>
<gene>
    <name evidence="6" type="primary">Eef2kmt</name>
    <name evidence="6" type="ORF">BUCABY_R11836</name>
</gene>
<comment type="similarity">
    <text evidence="1">Belongs to the class I-like SAM-binding methyltransferase superfamily. EEF2KMT family.</text>
</comment>
<feature type="non-terminal residue" evidence="6">
    <location>
        <position position="1"/>
    </location>
</feature>
<comment type="caution">
    <text evidence="6">The sequence shown here is derived from an EMBL/GenBank/DDBJ whole genome shotgun (WGS) entry which is preliminary data.</text>
</comment>
<sequence>MAAAEPELSLRFQRRFLAARPLRCFPWPELEERLRAAPDCSLLADILHQTVLHPLSVRYPPSAKYRRCFLTELIKQHESTAAEPLDELYDTLADVLNEEESTHCYKNYFLPAGQPVTLSESVAIISGGTTGLVTWDAALYLAEWAIENPALFRNRTVLELGSGIGFAGIAICKTCGPKTYIFSDCHPCVLQQLTNNICLNGFIWEPAATRHTQREPQGQGAEAADRHEPQLVVAELDWGSVTENQLLDLQPDVVVAADVVYDPEIVLALIGVLQKLTPSRTDRKPPEVFIASTIRNLDTFCLFQAELDKAGIGWQLIPAHSNSTFLYDVQPNVTILQLFI</sequence>
<evidence type="ECO:0000259" key="5">
    <source>
        <dbReference type="Pfam" id="PF14904"/>
    </source>
</evidence>
<dbReference type="Gene3D" id="3.40.50.150">
    <property type="entry name" value="Vaccinia Virus protein VP39"/>
    <property type="match status" value="1"/>
</dbReference>
<evidence type="ECO:0000256" key="2">
    <source>
        <dbReference type="ARBA" id="ARBA00022603"/>
    </source>
</evidence>
<dbReference type="GO" id="GO:0008168">
    <property type="term" value="F:methyltransferase activity"/>
    <property type="evidence" value="ECO:0007669"/>
    <property type="project" value="UniProtKB-KW"/>
</dbReference>
<dbReference type="InterPro" id="IPR029426">
    <property type="entry name" value="FAM86_N"/>
</dbReference>
<evidence type="ECO:0000256" key="4">
    <source>
        <dbReference type="ARBA" id="ARBA00022691"/>
    </source>
</evidence>